<keyword evidence="3 6" id="KW-0808">Transferase</keyword>
<dbReference type="PANTHER" id="PTHR12001:SF69">
    <property type="entry name" value="ALL TRANS-POLYPRENYL-DIPHOSPHATE SYNTHASE PDSS1"/>
    <property type="match status" value="1"/>
</dbReference>
<evidence type="ECO:0000256" key="2">
    <source>
        <dbReference type="ARBA" id="ARBA00006706"/>
    </source>
</evidence>
<dbReference type="FunCoup" id="Q7NML2">
    <property type="interactions" value="208"/>
</dbReference>
<dbReference type="EnsemblBacteria" id="BAC88694">
    <property type="protein sequence ID" value="BAC88694"/>
    <property type="gene ID" value="BAC88694"/>
</dbReference>
<dbReference type="PATRIC" id="fig|251221.4.peg.767"/>
<dbReference type="Gene3D" id="1.10.600.10">
    <property type="entry name" value="Farnesyl Diphosphate Synthase"/>
    <property type="match status" value="1"/>
</dbReference>
<comment type="similarity">
    <text evidence="2 6">Belongs to the FPP/GGPP synthase family.</text>
</comment>
<dbReference type="InterPro" id="IPR000092">
    <property type="entry name" value="Polyprenyl_synt"/>
</dbReference>
<dbReference type="InParanoid" id="Q7NML2"/>
<dbReference type="InterPro" id="IPR008949">
    <property type="entry name" value="Isoprenoid_synthase_dom_sf"/>
</dbReference>
<organism evidence="7 8">
    <name type="scientific">Gloeobacter violaceus (strain ATCC 29082 / PCC 7421)</name>
    <dbReference type="NCBI Taxonomy" id="251221"/>
    <lineage>
        <taxon>Bacteria</taxon>
        <taxon>Bacillati</taxon>
        <taxon>Cyanobacteriota</taxon>
        <taxon>Cyanophyceae</taxon>
        <taxon>Gloeobacterales</taxon>
        <taxon>Gloeobacteraceae</taxon>
        <taxon>Gloeobacter</taxon>
    </lineage>
</organism>
<dbReference type="PROSITE" id="PS00723">
    <property type="entry name" value="POLYPRENYL_SYNTHASE_1"/>
    <property type="match status" value="1"/>
</dbReference>
<gene>
    <name evidence="7" type="primary">sds</name>
</gene>
<dbReference type="Pfam" id="PF00348">
    <property type="entry name" value="polyprenyl_synt"/>
    <property type="match status" value="1"/>
</dbReference>
<keyword evidence="5" id="KW-0460">Magnesium</keyword>
<dbReference type="SUPFAM" id="SSF48576">
    <property type="entry name" value="Terpenoid synthases"/>
    <property type="match status" value="1"/>
</dbReference>
<evidence type="ECO:0000313" key="8">
    <source>
        <dbReference type="Proteomes" id="UP000000557"/>
    </source>
</evidence>
<reference evidence="7 8" key="1">
    <citation type="journal article" date="2003" name="DNA Res.">
        <title>Complete genome structure of Gloeobacter violaceus PCC 7421, a cyanobacterium that lacks thylakoids.</title>
        <authorList>
            <person name="Nakamura Y."/>
            <person name="Kaneko T."/>
            <person name="Sato S."/>
            <person name="Mimuro M."/>
            <person name="Miyashita H."/>
            <person name="Tsuchiya T."/>
            <person name="Sasamoto S."/>
            <person name="Watanabe A."/>
            <person name="Kawashima K."/>
            <person name="Kishida Y."/>
            <person name="Kiyokawa C."/>
            <person name="Kohara M."/>
            <person name="Matsumoto M."/>
            <person name="Matsuno A."/>
            <person name="Nakazaki N."/>
            <person name="Shimpo S."/>
            <person name="Takeuchi C."/>
            <person name="Yamada M."/>
            <person name="Tabata S."/>
        </authorList>
    </citation>
    <scope>NUCLEOTIDE SEQUENCE [LARGE SCALE GENOMIC DNA]</scope>
    <source>
        <strain evidence="8">ATCC 29082 / PCC 7421</strain>
    </source>
</reference>
<reference evidence="7 8" key="2">
    <citation type="journal article" date="2003" name="DNA Res.">
        <title>Complete genome structure of Gloeobacter violaceus PCC 7421, a cyanobacterium that lacks thylakoids (supplement).</title>
        <authorList>
            <person name="Nakamura Y."/>
            <person name="Kaneko T."/>
            <person name="Sato S."/>
            <person name="Mimuro M."/>
            <person name="Miyashita H."/>
            <person name="Tsuchiya T."/>
            <person name="Sasamoto S."/>
            <person name="Watanabe A."/>
            <person name="Kawashima K."/>
            <person name="Kishida Y."/>
            <person name="Kiyokawa C."/>
            <person name="Kohara M."/>
            <person name="Matsumoto M."/>
            <person name="Matsuno A."/>
            <person name="Nakazaki N."/>
            <person name="Shimpo S."/>
            <person name="Takeuchi C."/>
            <person name="Yamada M."/>
            <person name="Tabata S."/>
        </authorList>
    </citation>
    <scope>NUCLEOTIDE SEQUENCE [LARGE SCALE GENOMIC DNA]</scope>
    <source>
        <strain evidence="8">ATCC 29082 / PCC 7421</strain>
    </source>
</reference>
<dbReference type="SFLD" id="SFLDS00005">
    <property type="entry name" value="Isoprenoid_Synthase_Type_I"/>
    <property type="match status" value="1"/>
</dbReference>
<dbReference type="RefSeq" id="WP_011140755.1">
    <property type="nucleotide sequence ID" value="NC_005125.1"/>
</dbReference>
<evidence type="ECO:0000256" key="3">
    <source>
        <dbReference type="ARBA" id="ARBA00022679"/>
    </source>
</evidence>
<dbReference type="eggNOG" id="COG0142">
    <property type="taxonomic scope" value="Bacteria"/>
</dbReference>
<dbReference type="NCBIfam" id="TIGR02749">
    <property type="entry name" value="prenyl_cyano"/>
    <property type="match status" value="1"/>
</dbReference>
<keyword evidence="4" id="KW-0479">Metal-binding</keyword>
<dbReference type="EMBL" id="BA000045">
    <property type="protein sequence ID" value="BAC88694.1"/>
    <property type="molecule type" value="Genomic_DNA"/>
</dbReference>
<dbReference type="PhylomeDB" id="Q7NML2"/>
<dbReference type="GO" id="GO:0008299">
    <property type="term" value="P:isoprenoid biosynthetic process"/>
    <property type="evidence" value="ECO:0000318"/>
    <property type="project" value="GO_Central"/>
</dbReference>
<evidence type="ECO:0000256" key="6">
    <source>
        <dbReference type="RuleBase" id="RU004466"/>
    </source>
</evidence>
<dbReference type="STRING" id="251221.gene:10758230"/>
<evidence type="ECO:0000256" key="1">
    <source>
        <dbReference type="ARBA" id="ARBA00001946"/>
    </source>
</evidence>
<dbReference type="AlphaFoldDB" id="Q7NML2"/>
<proteinExistence type="inferred from homology"/>
<keyword evidence="8" id="KW-1185">Reference proteome</keyword>
<dbReference type="KEGG" id="gvi:gll0753"/>
<dbReference type="OrthoDB" id="9805316at2"/>
<dbReference type="GO" id="GO:0046872">
    <property type="term" value="F:metal ion binding"/>
    <property type="evidence" value="ECO:0007669"/>
    <property type="project" value="UniProtKB-KW"/>
</dbReference>
<evidence type="ECO:0000313" key="7">
    <source>
        <dbReference type="EMBL" id="BAC88694.1"/>
    </source>
</evidence>
<evidence type="ECO:0000256" key="4">
    <source>
        <dbReference type="ARBA" id="ARBA00022723"/>
    </source>
</evidence>
<dbReference type="PANTHER" id="PTHR12001">
    <property type="entry name" value="GERANYLGERANYL PYROPHOSPHATE SYNTHASE"/>
    <property type="match status" value="1"/>
</dbReference>
<protein>
    <submittedName>
        <fullName evidence="7">Solanesyl diphosphate synthase</fullName>
    </submittedName>
</protein>
<dbReference type="InterPro" id="IPR033749">
    <property type="entry name" value="Polyprenyl_synt_CS"/>
</dbReference>
<dbReference type="GO" id="GO:0004659">
    <property type="term" value="F:prenyltransferase activity"/>
    <property type="evidence" value="ECO:0000318"/>
    <property type="project" value="GO_Central"/>
</dbReference>
<dbReference type="Proteomes" id="UP000000557">
    <property type="component" value="Chromosome"/>
</dbReference>
<comment type="cofactor">
    <cofactor evidence="1">
        <name>Mg(2+)</name>
        <dbReference type="ChEBI" id="CHEBI:18420"/>
    </cofactor>
</comment>
<evidence type="ECO:0000256" key="5">
    <source>
        <dbReference type="ARBA" id="ARBA00022842"/>
    </source>
</evidence>
<accession>Q7NML2</accession>
<dbReference type="PROSITE" id="PS00444">
    <property type="entry name" value="POLYPRENYL_SYNTHASE_2"/>
    <property type="match status" value="1"/>
</dbReference>
<dbReference type="CDD" id="cd00685">
    <property type="entry name" value="Trans_IPPS_HT"/>
    <property type="match status" value="1"/>
</dbReference>
<sequence length="325" mass="35363">MSVVSAANWSALVEDDLSQMTRNLKNLLGTKHPVLYAAAEHLFNAGGKRIRPALVLLVSRATAAYGEPTERHRRLAEITEMIHTASLVHDDVIDTSAVRRGIDTVNSRFGNRVAVLAGDYLFGMASAYLARLGSLEVVELLGIVISHFGEGELLQSTLQFDSDLTFEQYIDKSFYKTASLMAGTSRAAAVLSESPAAVCEALYEYGRHLGIAFQVIDDLLDFTGSTAKLGKPAGSDLRDGNLTAPVLYALEESPHLSGLIERQFEQKGDLEKALSLIHASRALERTRELAETHARRAVTSLDTLSPSPAREALKDLVGHTVSRLY</sequence>
<name>Q7NML2_GLOVI</name>
<dbReference type="HOGENOM" id="CLU_014015_2_2_3"/>